<gene>
    <name evidence="2" type="ORF">DPV87_02555</name>
</gene>
<dbReference type="RefSeq" id="WP_111315005.1">
    <property type="nucleotide sequence ID" value="NZ_QEPW01000003.1"/>
</dbReference>
<evidence type="ECO:0000259" key="1">
    <source>
        <dbReference type="Pfam" id="PF13490"/>
    </source>
</evidence>
<accession>A0A369Z3Y4</accession>
<dbReference type="Proteomes" id="UP000253910">
    <property type="component" value="Unassembled WGS sequence"/>
</dbReference>
<organism evidence="2 3">
    <name type="scientific">Haemophilus parainfluenzae</name>
    <dbReference type="NCBI Taxonomy" id="729"/>
    <lineage>
        <taxon>Bacteria</taxon>
        <taxon>Pseudomonadati</taxon>
        <taxon>Pseudomonadota</taxon>
        <taxon>Gammaproteobacteria</taxon>
        <taxon>Pasteurellales</taxon>
        <taxon>Pasteurellaceae</taxon>
        <taxon>Haemophilus</taxon>
    </lineage>
</organism>
<comment type="caution">
    <text evidence="2">The sequence shown here is derived from an EMBL/GenBank/DDBJ whole genome shotgun (WGS) entry which is preliminary data.</text>
</comment>
<sequence>MKCRQATRLISDAQERQLMTKEKIGLNLHLFICTHCRKFQRNCNTLRKLMKDFKR</sequence>
<dbReference type="EMBL" id="QEPW01000003">
    <property type="protein sequence ID" value="RDE95667.1"/>
    <property type="molecule type" value="Genomic_DNA"/>
</dbReference>
<reference evidence="2 3" key="1">
    <citation type="submission" date="2018-05" db="EMBL/GenBank/DDBJ databases">
        <title>Draft Genome Sequences for a Diverse set of 7 Haemophilus Species.</title>
        <authorList>
            <person name="Nichols M."/>
            <person name="Topaz N."/>
            <person name="Wang X."/>
            <person name="Wang X."/>
            <person name="Boxrud D."/>
        </authorList>
    </citation>
    <scope>NUCLEOTIDE SEQUENCE [LARGE SCALE GENOMIC DNA]</scope>
    <source>
        <strain evidence="2 3">C2008001710</strain>
    </source>
</reference>
<protein>
    <submittedName>
        <fullName evidence="2">Zf-HC2 domain-containing protein</fullName>
    </submittedName>
</protein>
<dbReference type="AlphaFoldDB" id="A0A369Z3Y4"/>
<dbReference type="Pfam" id="PF13490">
    <property type="entry name" value="zf-HC2"/>
    <property type="match status" value="1"/>
</dbReference>
<name>A0A369Z3Y4_HAEPA</name>
<proteinExistence type="predicted"/>
<feature type="domain" description="Putative zinc-finger" evidence="1">
    <location>
        <begin position="3"/>
        <end position="37"/>
    </location>
</feature>
<evidence type="ECO:0000313" key="3">
    <source>
        <dbReference type="Proteomes" id="UP000253910"/>
    </source>
</evidence>
<evidence type="ECO:0000313" key="2">
    <source>
        <dbReference type="EMBL" id="RDE95667.1"/>
    </source>
</evidence>
<dbReference type="InterPro" id="IPR027383">
    <property type="entry name" value="Znf_put"/>
</dbReference>